<evidence type="ECO:0000313" key="2">
    <source>
        <dbReference type="EMBL" id="TII01171.1"/>
    </source>
</evidence>
<sequence>MNKQYSYPLDMMWSTEEISSVLSFLNQVEAAYEGGTQAEALLTSYSVFKKVVPGKAQEKQIDREFQESSGYSTYQAVKMAKEKGRGVVRLGN</sequence>
<comment type="caution">
    <text evidence="2">The sequence shown here is derived from an EMBL/GenBank/DDBJ whole genome shotgun (WGS) entry which is preliminary data.</text>
</comment>
<accession>A0A4T2GTM7</accession>
<dbReference type="Proteomes" id="UP000305165">
    <property type="component" value="Unassembled WGS sequence"/>
</dbReference>
<protein>
    <recommendedName>
        <fullName evidence="1">UPF0223 protein FAJ39_02245</fullName>
    </recommendedName>
</protein>
<dbReference type="SUPFAM" id="SSF158504">
    <property type="entry name" value="BH2638-like"/>
    <property type="match status" value="1"/>
</dbReference>
<dbReference type="OrthoDB" id="1649074at2"/>
<dbReference type="Pfam" id="PF05256">
    <property type="entry name" value="UPF0223"/>
    <property type="match status" value="1"/>
</dbReference>
<dbReference type="EMBL" id="SSXO01000001">
    <property type="protein sequence ID" value="TII01171.1"/>
    <property type="molecule type" value="Genomic_DNA"/>
</dbReference>
<reference evidence="2 3" key="1">
    <citation type="submission" date="2019-04" db="EMBL/GenBank/DDBJ databases">
        <title>Genome analysis of Streptococcus suis strain WUSS424.</title>
        <authorList>
            <person name="Chen H."/>
            <person name="Gao X."/>
            <person name="Wu Z."/>
        </authorList>
    </citation>
    <scope>NUCLEOTIDE SEQUENCE [LARGE SCALE GENOMIC DNA]</scope>
    <source>
        <strain evidence="2 3">WUSS424</strain>
    </source>
</reference>
<dbReference type="HAMAP" id="MF_01041">
    <property type="entry name" value="UPF0223"/>
    <property type="match status" value="1"/>
</dbReference>
<evidence type="ECO:0000313" key="3">
    <source>
        <dbReference type="Proteomes" id="UP000305165"/>
    </source>
</evidence>
<organism evidence="2 3">
    <name type="scientific">Streptococcus suis</name>
    <dbReference type="NCBI Taxonomy" id="1307"/>
    <lineage>
        <taxon>Bacteria</taxon>
        <taxon>Bacillati</taxon>
        <taxon>Bacillota</taxon>
        <taxon>Bacilli</taxon>
        <taxon>Lactobacillales</taxon>
        <taxon>Streptococcaceae</taxon>
        <taxon>Streptococcus</taxon>
    </lineage>
</organism>
<proteinExistence type="inferred from homology"/>
<dbReference type="InterPro" id="IPR007920">
    <property type="entry name" value="UPF0223"/>
</dbReference>
<dbReference type="NCBIfam" id="NF003353">
    <property type="entry name" value="PRK04387.1"/>
    <property type="match status" value="1"/>
</dbReference>
<name>A0A4T2GTM7_STRSU</name>
<dbReference type="Gene3D" id="1.10.220.80">
    <property type="entry name" value="BH2638-like"/>
    <property type="match status" value="1"/>
</dbReference>
<gene>
    <name evidence="2" type="ORF">FAJ39_02245</name>
</gene>
<evidence type="ECO:0000256" key="1">
    <source>
        <dbReference type="HAMAP-Rule" id="MF_01041"/>
    </source>
</evidence>
<dbReference type="PIRSF" id="PIRSF037260">
    <property type="entry name" value="UPF0223"/>
    <property type="match status" value="1"/>
</dbReference>
<dbReference type="InterPro" id="IPR023324">
    <property type="entry name" value="BH2638-like_sf"/>
</dbReference>
<comment type="similarity">
    <text evidence="1">Belongs to the UPF0223 family.</text>
</comment>
<dbReference type="AlphaFoldDB" id="A0A4T2GTM7"/>